<dbReference type="PANTHER" id="PTHR11485:SF57">
    <property type="entry name" value="TRANSFERRIN"/>
    <property type="match status" value="1"/>
</dbReference>
<dbReference type="PANTHER" id="PTHR11485">
    <property type="entry name" value="TRANSFERRIN"/>
    <property type="match status" value="1"/>
</dbReference>
<keyword evidence="3" id="KW-1185">Reference proteome</keyword>
<dbReference type="Proteomes" id="UP001652582">
    <property type="component" value="Chromosome 26"/>
</dbReference>
<keyword evidence="1" id="KW-0732">Signal</keyword>
<feature type="chain" id="PRO_5045311291" evidence="1">
    <location>
        <begin position="19"/>
        <end position="757"/>
    </location>
</feature>
<dbReference type="InterPro" id="IPR001156">
    <property type="entry name" value="Transferrin-like_dom"/>
</dbReference>
<gene>
    <name evidence="4" type="primary">LOC112054578</name>
</gene>
<dbReference type="Pfam" id="PF00405">
    <property type="entry name" value="Transferrin"/>
    <property type="match status" value="2"/>
</dbReference>
<feature type="domain" description="Transferrin-like" evidence="2">
    <location>
        <begin position="380"/>
        <end position="724"/>
    </location>
</feature>
<dbReference type="SUPFAM" id="SSF53850">
    <property type="entry name" value="Periplasmic binding protein-like II"/>
    <property type="match status" value="2"/>
</dbReference>
<accession>A0ABM3M475</accession>
<name>A0ABM3M475_BICAN</name>
<dbReference type="Gene3D" id="3.40.190.10">
    <property type="entry name" value="Periplasmic binding protein-like II"/>
    <property type="match status" value="3"/>
</dbReference>
<dbReference type="PROSITE" id="PS51408">
    <property type="entry name" value="TRANSFERRIN_LIKE_4"/>
    <property type="match status" value="2"/>
</dbReference>
<evidence type="ECO:0000313" key="3">
    <source>
        <dbReference type="Proteomes" id="UP001652582"/>
    </source>
</evidence>
<evidence type="ECO:0000259" key="2">
    <source>
        <dbReference type="PROSITE" id="PS51408"/>
    </source>
</evidence>
<reference evidence="4" key="1">
    <citation type="submission" date="2025-08" db="UniProtKB">
        <authorList>
            <consortium name="RefSeq"/>
        </authorList>
    </citation>
    <scope>IDENTIFICATION</scope>
</reference>
<evidence type="ECO:0000313" key="4">
    <source>
        <dbReference type="RefSeq" id="XP_052745793.1"/>
    </source>
</evidence>
<dbReference type="RefSeq" id="XP_052745793.1">
    <property type="nucleotide sequence ID" value="XM_052889833.1"/>
</dbReference>
<proteinExistence type="predicted"/>
<dbReference type="GeneID" id="112054578"/>
<evidence type="ECO:0000256" key="1">
    <source>
        <dbReference type="SAM" id="SignalP"/>
    </source>
</evidence>
<feature type="signal peptide" evidence="1">
    <location>
        <begin position="1"/>
        <end position="18"/>
    </location>
</feature>
<protein>
    <submittedName>
        <fullName evidence="4">Transferrin-like</fullName>
    </submittedName>
</protein>
<dbReference type="SMART" id="SM00094">
    <property type="entry name" value="TR_FER"/>
    <property type="match status" value="1"/>
</dbReference>
<feature type="domain" description="Transferrin-like" evidence="2">
    <location>
        <begin position="21"/>
        <end position="375"/>
    </location>
</feature>
<organism evidence="3 4">
    <name type="scientific">Bicyclus anynana</name>
    <name type="common">Squinting bush brown butterfly</name>
    <dbReference type="NCBI Taxonomy" id="110368"/>
    <lineage>
        <taxon>Eukaryota</taxon>
        <taxon>Metazoa</taxon>
        <taxon>Ecdysozoa</taxon>
        <taxon>Arthropoda</taxon>
        <taxon>Hexapoda</taxon>
        <taxon>Insecta</taxon>
        <taxon>Pterygota</taxon>
        <taxon>Neoptera</taxon>
        <taxon>Endopterygota</taxon>
        <taxon>Lepidoptera</taxon>
        <taxon>Glossata</taxon>
        <taxon>Ditrysia</taxon>
        <taxon>Papilionoidea</taxon>
        <taxon>Nymphalidae</taxon>
        <taxon>Satyrinae</taxon>
        <taxon>Satyrini</taxon>
        <taxon>Mycalesina</taxon>
        <taxon>Bicyclus</taxon>
    </lineage>
</organism>
<dbReference type="PRINTS" id="PR00422">
    <property type="entry name" value="TRANSFERRIN"/>
</dbReference>
<sequence>MGFRGVFVAVFLIGWANGQEIGVCMPRTQESDCQNIERGGSPAVCRRVETRIDCALNLARQQRDIGVFSEEEMILLSHQMPNENRVIASIRNVNRNEPFAFEAVAVVPASHTGGLEGLRGGRYCHPGFDQTELRWSPRVLKAFERAAARTDRCPGVNTASRTAEEMEVTTLSEFFGSACRPGRWSMNTTVDADLKRRFPSLCSLCGENTNCTQYNIDMGISVSGVNNNNRHIQALQCLVNNNNGTVAYVAWQHVREYFNIRSPELATSYALLCEDNSLRVLTSELLASTTAPCAFVRQPWGAIVASAPQASAVQSSLQSFWPNGVDPGGFSWQSALFGALVGGTNALVVFLENPPTPLEYTQGIRNFTRVEASSSCTPVHRWCTRSAQEQAKCTWVRNSAFTLGLEPIISCQQRTNTFECLDDIRNNNADFIASRSNYGYLSRQHYRLTAVKLVQNSRSNPESFSRVAALVKETSAQSDITRFENLRGKRACFPEFGGIAYMAFVRAAQDNGVISKSQCDYAQAVGELFDSACAPGALANSHALGDSSWNATSLCTVCRPSVSVVGENFTCAYNHTNLFYGNNGTVQCLADPENHVAFVEMRNMRQFLQAANLPETAVRGLCRNNTLALTTGIVNDTNCLLASVVDSEVLARRNDPITNSLNALLDTLDFYFGYNSAAQLVNLKIYSAFDGINDLLFLNTANGLSEPSSFDENEEANNYNELFRHLDACTGFAPGLASSKVSILALIVMGFITRYVF</sequence>